<gene>
    <name evidence="1" type="ORF">FOZ63_008482</name>
</gene>
<dbReference type="Proteomes" id="UP000553632">
    <property type="component" value="Unassembled WGS sequence"/>
</dbReference>
<feature type="non-terminal residue" evidence="1">
    <location>
        <position position="1"/>
    </location>
</feature>
<comment type="caution">
    <text evidence="1">The sequence shown here is derived from an EMBL/GenBank/DDBJ whole genome shotgun (WGS) entry which is preliminary data.</text>
</comment>
<dbReference type="EMBL" id="JABANO010005740">
    <property type="protein sequence ID" value="KAF4752968.1"/>
    <property type="molecule type" value="Genomic_DNA"/>
</dbReference>
<reference evidence="1 2" key="1">
    <citation type="submission" date="2020-04" db="EMBL/GenBank/DDBJ databases">
        <title>Perkinsus olseni comparative genomics.</title>
        <authorList>
            <person name="Bogema D.R."/>
        </authorList>
    </citation>
    <scope>NUCLEOTIDE SEQUENCE [LARGE SCALE GENOMIC DNA]</scope>
    <source>
        <strain evidence="1 2">ATCC PRA-207</strain>
    </source>
</reference>
<protein>
    <submittedName>
        <fullName evidence="1">Uncharacterized protein</fullName>
    </submittedName>
</protein>
<proteinExistence type="predicted"/>
<dbReference type="AlphaFoldDB" id="A0A7J6U679"/>
<name>A0A7J6U679_PEROL</name>
<sequence>LGLFWYHLPSAIRCHQYRKSARFVPVHWALSLWIGSSLAWRYQRVGVRQLDEDEDIRAL</sequence>
<accession>A0A7J6U679</accession>
<keyword evidence="2" id="KW-1185">Reference proteome</keyword>
<evidence type="ECO:0000313" key="1">
    <source>
        <dbReference type="EMBL" id="KAF4752968.1"/>
    </source>
</evidence>
<feature type="non-terminal residue" evidence="1">
    <location>
        <position position="59"/>
    </location>
</feature>
<evidence type="ECO:0000313" key="2">
    <source>
        <dbReference type="Proteomes" id="UP000553632"/>
    </source>
</evidence>
<organism evidence="1 2">
    <name type="scientific">Perkinsus olseni</name>
    <name type="common">Perkinsus atlanticus</name>
    <dbReference type="NCBI Taxonomy" id="32597"/>
    <lineage>
        <taxon>Eukaryota</taxon>
        <taxon>Sar</taxon>
        <taxon>Alveolata</taxon>
        <taxon>Perkinsozoa</taxon>
        <taxon>Perkinsea</taxon>
        <taxon>Perkinsida</taxon>
        <taxon>Perkinsidae</taxon>
        <taxon>Perkinsus</taxon>
    </lineage>
</organism>